<dbReference type="EMBL" id="BJWA01000013">
    <property type="protein sequence ID" value="GEL80815.1"/>
    <property type="molecule type" value="Genomic_DNA"/>
</dbReference>
<name>A0ABQ0VE91_ENTMU</name>
<protein>
    <submittedName>
        <fullName evidence="1">Uncharacterized protein</fullName>
    </submittedName>
</protein>
<keyword evidence="2" id="KW-1185">Reference proteome</keyword>
<comment type="caution">
    <text evidence="1">The sequence shown here is derived from an EMBL/GenBank/DDBJ whole genome shotgun (WGS) entry which is preliminary data.</text>
</comment>
<gene>
    <name evidence="1" type="ORF">EMU01_19590</name>
</gene>
<evidence type="ECO:0000313" key="1">
    <source>
        <dbReference type="EMBL" id="GEL80815.1"/>
    </source>
</evidence>
<evidence type="ECO:0000313" key="2">
    <source>
        <dbReference type="Proteomes" id="UP000321175"/>
    </source>
</evidence>
<accession>A0ABQ0VE91</accession>
<dbReference type="Proteomes" id="UP000321175">
    <property type="component" value="Unassembled WGS sequence"/>
</dbReference>
<dbReference type="RefSeq" id="WP_071866954.1">
    <property type="nucleotide sequence ID" value="NZ_BJWA01000013.1"/>
</dbReference>
<organism evidence="1 2">
    <name type="scientific">Enterococcus mundtii</name>
    <dbReference type="NCBI Taxonomy" id="53346"/>
    <lineage>
        <taxon>Bacteria</taxon>
        <taxon>Bacillati</taxon>
        <taxon>Bacillota</taxon>
        <taxon>Bacilli</taxon>
        <taxon>Lactobacillales</taxon>
        <taxon>Enterococcaceae</taxon>
        <taxon>Enterococcus</taxon>
    </lineage>
</organism>
<reference evidence="1 2" key="1">
    <citation type="submission" date="2019-07" db="EMBL/GenBank/DDBJ databases">
        <title>Whole genome shotgun sequence of Enterococcus mundtii NBRC 100490.</title>
        <authorList>
            <person name="Hosoyama A."/>
            <person name="Uohara A."/>
            <person name="Ohji S."/>
            <person name="Ichikawa N."/>
        </authorList>
    </citation>
    <scope>NUCLEOTIDE SEQUENCE [LARGE SCALE GENOMIC DNA]</scope>
    <source>
        <strain evidence="1 2">NBRC 100490</strain>
    </source>
</reference>
<dbReference type="GeneID" id="60998640"/>
<sequence length="67" mass="7962">MSQAYYIYSYDEPQGYYLGTYIHQGEYYLATTSCKEEAKKYSSFKRAENAMEKLKLKIDPDHNFKVI</sequence>
<proteinExistence type="predicted"/>